<proteinExistence type="predicted"/>
<dbReference type="OrthoDB" id="5574448at2"/>
<dbReference type="Proteomes" id="UP000189966">
    <property type="component" value="Unassembled WGS sequence"/>
</dbReference>
<organism evidence="2 3">
    <name type="scientific">Photobacterium piscicola</name>
    <dbReference type="NCBI Taxonomy" id="1378299"/>
    <lineage>
        <taxon>Bacteria</taxon>
        <taxon>Pseudomonadati</taxon>
        <taxon>Pseudomonadota</taxon>
        <taxon>Gammaproteobacteria</taxon>
        <taxon>Vibrionales</taxon>
        <taxon>Vibrionaceae</taxon>
        <taxon>Photobacterium</taxon>
    </lineage>
</organism>
<sequence>MKEKKHQLLYPSTGGEVEIRTIDRNGKVLFCFPDVVQVLAKDNNYFTKITGKREGFSGLLSKLSSVLKDKHRVIVPLSSVNEFGAAFDFYITEAGLYKLLTFDESEASERFQDWVFEDVLPSIRKYGIYPPPKEGASEMSTMVALLKQNVILLADEIDKRELLEQRVITIDDRVSAIENNIKDDDLVSISNFIENKQAIVSEPKLLWAWCQKIKLLSGADSQKPSDDDIFKYKYPLFVIEQAYEEVKRYSDQ</sequence>
<evidence type="ECO:0000259" key="1">
    <source>
        <dbReference type="PROSITE" id="PS51750"/>
    </source>
</evidence>
<dbReference type="EMBL" id="FUZI01000011">
    <property type="protein sequence ID" value="SKC34020.1"/>
    <property type="molecule type" value="Genomic_DNA"/>
</dbReference>
<dbReference type="RefSeq" id="WP_080158938.1">
    <property type="nucleotide sequence ID" value="NZ_FUZI01000011.1"/>
</dbReference>
<feature type="domain" description="Bro-N" evidence="1">
    <location>
        <begin position="1"/>
        <end position="127"/>
    </location>
</feature>
<dbReference type="AlphaFoldDB" id="A0A1T5I4I5"/>
<evidence type="ECO:0000313" key="3">
    <source>
        <dbReference type="Proteomes" id="UP000189966"/>
    </source>
</evidence>
<dbReference type="InterPro" id="IPR003497">
    <property type="entry name" value="BRO_N_domain"/>
</dbReference>
<dbReference type="Pfam" id="PF02498">
    <property type="entry name" value="Bro-N"/>
    <property type="match status" value="1"/>
</dbReference>
<protein>
    <recommendedName>
        <fullName evidence="1">Bro-N domain-containing protein</fullName>
    </recommendedName>
</protein>
<reference evidence="2 3" key="1">
    <citation type="submission" date="2017-02" db="EMBL/GenBank/DDBJ databases">
        <authorList>
            <person name="Peterson S.W."/>
        </authorList>
    </citation>
    <scope>NUCLEOTIDE SEQUENCE [LARGE SCALE GENOMIC DNA]</scope>
    <source>
        <strain evidence="3">type strain: NCCB 100098</strain>
    </source>
</reference>
<gene>
    <name evidence="2" type="ORF">CZ809_03627</name>
</gene>
<accession>A0A1T5I4I5</accession>
<dbReference type="PROSITE" id="PS51750">
    <property type="entry name" value="BRO_N"/>
    <property type="match status" value="1"/>
</dbReference>
<dbReference type="SMART" id="SM01040">
    <property type="entry name" value="Bro-N"/>
    <property type="match status" value="1"/>
</dbReference>
<evidence type="ECO:0000313" key="2">
    <source>
        <dbReference type="EMBL" id="SKC34020.1"/>
    </source>
</evidence>
<name>A0A1T5I4I5_9GAMM</name>